<evidence type="ECO:0000256" key="11">
    <source>
        <dbReference type="SAM" id="MobiDB-lite"/>
    </source>
</evidence>
<dbReference type="FunFam" id="2.40.30.10:FF:000070">
    <property type="entry name" value="Translation elongation factor EF-1 subunit"/>
    <property type="match status" value="1"/>
</dbReference>
<dbReference type="CDD" id="cd04093">
    <property type="entry name" value="HBS1_C_III"/>
    <property type="match status" value="1"/>
</dbReference>
<comment type="catalytic activity">
    <reaction evidence="8">
        <text>GTP + H2O = GDP + phosphate + H(+)</text>
        <dbReference type="Rhea" id="RHEA:19669"/>
        <dbReference type="ChEBI" id="CHEBI:15377"/>
        <dbReference type="ChEBI" id="CHEBI:15378"/>
        <dbReference type="ChEBI" id="CHEBI:37565"/>
        <dbReference type="ChEBI" id="CHEBI:43474"/>
        <dbReference type="ChEBI" id="CHEBI:58189"/>
    </reaction>
    <physiologicalReaction direction="left-to-right" evidence="8">
        <dbReference type="Rhea" id="RHEA:19670"/>
    </physiologicalReaction>
</comment>
<dbReference type="SUPFAM" id="SSF50447">
    <property type="entry name" value="Translation proteins"/>
    <property type="match status" value="1"/>
</dbReference>
<keyword evidence="14" id="KW-1185">Reference proteome</keyword>
<evidence type="ECO:0000256" key="2">
    <source>
        <dbReference type="ARBA" id="ARBA00007249"/>
    </source>
</evidence>
<dbReference type="Proteomes" id="UP000262825">
    <property type="component" value="Unassembled WGS sequence"/>
</dbReference>
<evidence type="ECO:0000256" key="10">
    <source>
        <dbReference type="ARBA" id="ARBA00074866"/>
    </source>
</evidence>
<dbReference type="InterPro" id="IPR031157">
    <property type="entry name" value="G_TR_CS"/>
</dbReference>
<evidence type="ECO:0000256" key="4">
    <source>
        <dbReference type="ARBA" id="ARBA00022741"/>
    </source>
</evidence>
<dbReference type="InterPro" id="IPR000795">
    <property type="entry name" value="T_Tr_GTP-bd_dom"/>
</dbReference>
<accession>A0A376BBZ2</accession>
<dbReference type="PROSITE" id="PS00301">
    <property type="entry name" value="G_TR_1"/>
    <property type="match status" value="1"/>
</dbReference>
<keyword evidence="7" id="KW-0342">GTP-binding</keyword>
<organism evidence="13 14">
    <name type="scientific">Saccharomycodes ludwigii</name>
    <dbReference type="NCBI Taxonomy" id="36035"/>
    <lineage>
        <taxon>Eukaryota</taxon>
        <taxon>Fungi</taxon>
        <taxon>Dikarya</taxon>
        <taxon>Ascomycota</taxon>
        <taxon>Saccharomycotina</taxon>
        <taxon>Saccharomycetes</taxon>
        <taxon>Saccharomycodales</taxon>
        <taxon>Saccharomycodaceae</taxon>
        <taxon>Saccharomycodes</taxon>
    </lineage>
</organism>
<evidence type="ECO:0000256" key="7">
    <source>
        <dbReference type="ARBA" id="ARBA00023134"/>
    </source>
</evidence>
<sequence>MNNHENATSETNEGSTFAEKLRKLRLTKIEPPFELNPTITQERFIQQEDHTKNINKLINTTNVKPSTLADRLKSLKSPKNVTPESATHINRNHLENGATSTKSLAERLAAKRKQENIFKLQKKDAKAIQNIDGKITNLRNSSNVMNAKELQWFKQLQKAIISSKPIMRKIPNHSLSKVASILVYKEHPNIPEKLNNESKKRKFEQIFTIHYPNTNIKKRALESFNKLSPDDIVLRAQQNAFASVTDKVQNLKISESTSNPTEQSKKKNVFEEEDEPRKDNAPFVHKYKQITVPTKPRKPVDLKEKIAEYIVNPHISFVVLGHVDAGKSTLMGRLLYDVGAVDSKLIRKLKKESNLLGKGSFHLAWVMDQTSEERERGVTVDICTSDFRTENAKFTIVDAPGHRDFINNAISGIVQSDVAVLCVDCSADAFESGFNLDGQTKEHSILARSLGIRHMVVAMNKLDCVDWDKTRFDEIKDQLSAFFELIGFDVTKQISWVPVSGLLGDGVVKPIWSSSTKQNWYKGPSLVGTLEKVAHEFVETDENLNFLTNSPFLFDILEVSASNKANECVVSGKIEQGSIQPGETITIYPSEQSCLVDQIFYQGSPMEHLTVALPGEFVSMKLLNSNSEDINSGDLCAIVGMDLHNSKSFETQLLTLDIARPLLPGTPFILYRGSCEQPAVIKRLIKVLDKRDPTKVLKNKVRHLGANQLAIVEIEFTASKKTVDLPMLTASENKQLSRIVLRKEGRTIGAGVITKLTD</sequence>
<keyword evidence="4" id="KW-0547">Nucleotide-binding</keyword>
<keyword evidence="6" id="KW-0648">Protein biosynthesis</keyword>
<keyword evidence="13" id="KW-0251">Elongation factor</keyword>
<dbReference type="PROSITE" id="PS51722">
    <property type="entry name" value="G_TR_2"/>
    <property type="match status" value="1"/>
</dbReference>
<dbReference type="SUPFAM" id="SSF50465">
    <property type="entry name" value="EF-Tu/eEF-1alpha/eIF2-gamma C-terminal domain"/>
    <property type="match status" value="1"/>
</dbReference>
<dbReference type="GO" id="GO:0005737">
    <property type="term" value="C:cytoplasm"/>
    <property type="evidence" value="ECO:0007669"/>
    <property type="project" value="UniProtKB-SubCell"/>
</dbReference>
<comment type="subunit">
    <text evidence="9">Component of the Dom34-Hbs1 complex, also named Pelota-HBS1L complex, composed of dom34 and hbs1.</text>
</comment>
<dbReference type="InterPro" id="IPR027417">
    <property type="entry name" value="P-loop_NTPase"/>
</dbReference>
<feature type="compositionally biased region" description="Basic and acidic residues" evidence="11">
    <location>
        <begin position="263"/>
        <end position="278"/>
    </location>
</feature>
<dbReference type="EMBL" id="UFAJ01001147">
    <property type="protein sequence ID" value="SSD62109.1"/>
    <property type="molecule type" value="Genomic_DNA"/>
</dbReference>
<dbReference type="InterPro" id="IPR054696">
    <property type="entry name" value="GTP-eEF1A_C"/>
</dbReference>
<evidence type="ECO:0000256" key="8">
    <source>
        <dbReference type="ARBA" id="ARBA00049117"/>
    </source>
</evidence>
<evidence type="ECO:0000313" key="14">
    <source>
        <dbReference type="Proteomes" id="UP000262825"/>
    </source>
</evidence>
<keyword evidence="3" id="KW-0963">Cytoplasm</keyword>
<evidence type="ECO:0000256" key="9">
    <source>
        <dbReference type="ARBA" id="ARBA00063537"/>
    </source>
</evidence>
<dbReference type="AlphaFoldDB" id="A0A376BBZ2"/>
<reference evidence="14" key="1">
    <citation type="submission" date="2018-06" db="EMBL/GenBank/DDBJ databases">
        <authorList>
            <person name="Guldener U."/>
        </authorList>
    </citation>
    <scope>NUCLEOTIDE SEQUENCE [LARGE SCALE GENOMIC DNA]</scope>
    <source>
        <strain evidence="14">UTAD17</strain>
    </source>
</reference>
<dbReference type="Pfam" id="PF22594">
    <property type="entry name" value="GTP-eEF1A_C"/>
    <property type="match status" value="1"/>
</dbReference>
<dbReference type="InterPro" id="IPR050100">
    <property type="entry name" value="TRAFAC_GTPase_members"/>
</dbReference>
<feature type="domain" description="Tr-type G" evidence="12">
    <location>
        <begin position="312"/>
        <end position="538"/>
    </location>
</feature>
<gene>
    <name evidence="13" type="ORF">SCODWIG_03871</name>
</gene>
<comment type="similarity">
    <text evidence="2">Belongs to the TRAFAC class translation factor GTPase superfamily. Classic translation factor GTPase family. EF-Tu/EF-1A subfamily.</text>
</comment>
<dbReference type="InterPro" id="IPR009000">
    <property type="entry name" value="Transl_B-barrel_sf"/>
</dbReference>
<dbReference type="GO" id="GO:0003924">
    <property type="term" value="F:GTPase activity"/>
    <property type="evidence" value="ECO:0007669"/>
    <property type="project" value="InterPro"/>
</dbReference>
<dbReference type="PRINTS" id="PR00315">
    <property type="entry name" value="ELONGATNFCT"/>
</dbReference>
<comment type="subcellular location">
    <subcellularLocation>
        <location evidence="1">Cytoplasm</location>
    </subcellularLocation>
</comment>
<feature type="compositionally biased region" description="Polar residues" evidence="11">
    <location>
        <begin position="253"/>
        <end position="262"/>
    </location>
</feature>
<evidence type="ECO:0000313" key="13">
    <source>
        <dbReference type="EMBL" id="SSD62109.1"/>
    </source>
</evidence>
<evidence type="ECO:0000256" key="1">
    <source>
        <dbReference type="ARBA" id="ARBA00004496"/>
    </source>
</evidence>
<dbReference type="GO" id="GO:0003746">
    <property type="term" value="F:translation elongation factor activity"/>
    <property type="evidence" value="ECO:0007669"/>
    <property type="project" value="UniProtKB-KW"/>
</dbReference>
<proteinExistence type="inferred from homology"/>
<dbReference type="GO" id="GO:1990533">
    <property type="term" value="C:Dom34-Hbs1 complex"/>
    <property type="evidence" value="ECO:0007669"/>
    <property type="project" value="UniProtKB-ARBA"/>
</dbReference>
<dbReference type="CDD" id="cd01883">
    <property type="entry name" value="EF1_alpha"/>
    <property type="match status" value="1"/>
</dbReference>
<dbReference type="Pfam" id="PF00009">
    <property type="entry name" value="GTP_EFTU"/>
    <property type="match status" value="1"/>
</dbReference>
<dbReference type="FunFam" id="3.40.50.300:FF:000204">
    <property type="entry name" value="Translation elongation factor Tu"/>
    <property type="match status" value="1"/>
</dbReference>
<dbReference type="VEuPathDB" id="FungiDB:SCODWIG_03871"/>
<dbReference type="InterPro" id="IPR009001">
    <property type="entry name" value="Transl_elong_EF1A/Init_IF2_C"/>
</dbReference>
<protein>
    <recommendedName>
        <fullName evidence="10">Elongation factor 1 alpha-like protein</fullName>
    </recommendedName>
</protein>
<keyword evidence="5" id="KW-0378">Hydrolase</keyword>
<evidence type="ECO:0000259" key="12">
    <source>
        <dbReference type="PROSITE" id="PS51722"/>
    </source>
</evidence>
<evidence type="ECO:0000256" key="5">
    <source>
        <dbReference type="ARBA" id="ARBA00022801"/>
    </source>
</evidence>
<evidence type="ECO:0000256" key="6">
    <source>
        <dbReference type="ARBA" id="ARBA00022917"/>
    </source>
</evidence>
<evidence type="ECO:0000256" key="3">
    <source>
        <dbReference type="ARBA" id="ARBA00022490"/>
    </source>
</evidence>
<dbReference type="GO" id="GO:0005525">
    <property type="term" value="F:GTP binding"/>
    <property type="evidence" value="ECO:0007669"/>
    <property type="project" value="UniProtKB-KW"/>
</dbReference>
<dbReference type="SUPFAM" id="SSF52540">
    <property type="entry name" value="P-loop containing nucleoside triphosphate hydrolases"/>
    <property type="match status" value="1"/>
</dbReference>
<dbReference type="Gene3D" id="3.40.50.300">
    <property type="entry name" value="P-loop containing nucleotide triphosphate hydrolases"/>
    <property type="match status" value="1"/>
</dbReference>
<name>A0A376BBZ2_9ASCO</name>
<dbReference type="PANTHER" id="PTHR23115">
    <property type="entry name" value="TRANSLATION FACTOR"/>
    <property type="match status" value="1"/>
</dbReference>
<dbReference type="Gene3D" id="2.40.30.10">
    <property type="entry name" value="Translation factors"/>
    <property type="match status" value="2"/>
</dbReference>
<feature type="region of interest" description="Disordered" evidence="11">
    <location>
        <begin position="253"/>
        <end position="278"/>
    </location>
</feature>